<organism evidence="3 4">
    <name type="scientific">Trichococcus shcherbakoviae</name>
    <dbReference type="NCBI Taxonomy" id="2094020"/>
    <lineage>
        <taxon>Bacteria</taxon>
        <taxon>Bacillati</taxon>
        <taxon>Bacillota</taxon>
        <taxon>Bacilli</taxon>
        <taxon>Lactobacillales</taxon>
        <taxon>Carnobacteriaceae</taxon>
        <taxon>Trichococcus</taxon>
    </lineage>
</organism>
<feature type="chain" id="PRO_5039487588" description="ABC-type glycine betaine transport system substrate-binding domain-containing protein" evidence="1">
    <location>
        <begin position="28"/>
        <end position="299"/>
    </location>
</feature>
<feature type="domain" description="ABC-type glycine betaine transport system substrate-binding" evidence="2">
    <location>
        <begin position="35"/>
        <end position="296"/>
    </location>
</feature>
<dbReference type="CDD" id="cd13615">
    <property type="entry name" value="PBP2_ProWY"/>
    <property type="match status" value="1"/>
</dbReference>
<evidence type="ECO:0000313" key="4">
    <source>
        <dbReference type="Proteomes" id="UP000262072"/>
    </source>
</evidence>
<evidence type="ECO:0000256" key="1">
    <source>
        <dbReference type="SAM" id="SignalP"/>
    </source>
</evidence>
<dbReference type="EMBL" id="UNRR01000011">
    <property type="protein sequence ID" value="SYZ78086.1"/>
    <property type="molecule type" value="Genomic_DNA"/>
</dbReference>
<dbReference type="RefSeq" id="WP_233436762.1">
    <property type="nucleotide sequence ID" value="NZ_UNRR01000011.1"/>
</dbReference>
<protein>
    <recommendedName>
        <fullName evidence="2">ABC-type glycine betaine transport system substrate-binding domain-containing protein</fullName>
    </recommendedName>
</protein>
<dbReference type="PROSITE" id="PS51257">
    <property type="entry name" value="PROKAR_LIPOPROTEIN"/>
    <property type="match status" value="1"/>
</dbReference>
<dbReference type="SUPFAM" id="SSF53850">
    <property type="entry name" value="Periplasmic binding protein-like II"/>
    <property type="match status" value="1"/>
</dbReference>
<keyword evidence="1" id="KW-0732">Signal</keyword>
<evidence type="ECO:0000313" key="3">
    <source>
        <dbReference type="EMBL" id="SYZ78086.1"/>
    </source>
</evidence>
<dbReference type="Gene3D" id="3.40.190.120">
    <property type="entry name" value="Osmoprotection protein (prox), domain 2"/>
    <property type="match status" value="1"/>
</dbReference>
<accession>A0A383TDS1</accession>
<name>A0A383TDS1_9LACT</name>
<feature type="signal peptide" evidence="1">
    <location>
        <begin position="1"/>
        <end position="27"/>
    </location>
</feature>
<dbReference type="AlphaFoldDB" id="A0A383TDS1"/>
<dbReference type="InterPro" id="IPR007210">
    <property type="entry name" value="ABC_Gly_betaine_transp_sub-bd"/>
</dbReference>
<sequence>MKRKNIISTIAMLAVTLIISGCSSLSGGSTEDTVIRVGSKDFTENLVVSEIYALALEDAGYEVERIQNIASSVVHTSLTNDEIDLYPEYTGTGLLVVLEMEMETDPQKVYDTIKAEYDEQFDLTWLDYAQANDSAGLVIKTSVAEKYGIETISDLQKNASELRFASQGEFDLREDGIPGLTKAYGEFNWKSSTVYDNSLKYEVLKNDEADVAPAYTTEGQLTNKEEFTVLVDDKNFWPPYNLAPVIRNEVLEENPEIAEILNNISSTLDTETVTGLNAKVDVDGQEYEAVAKEYFESIN</sequence>
<dbReference type="Gene3D" id="3.40.190.10">
    <property type="entry name" value="Periplasmic binding protein-like II"/>
    <property type="match status" value="1"/>
</dbReference>
<dbReference type="GO" id="GO:0043190">
    <property type="term" value="C:ATP-binding cassette (ABC) transporter complex"/>
    <property type="evidence" value="ECO:0007669"/>
    <property type="project" value="InterPro"/>
</dbReference>
<evidence type="ECO:0000259" key="2">
    <source>
        <dbReference type="Pfam" id="PF04069"/>
    </source>
</evidence>
<dbReference type="Proteomes" id="UP000262072">
    <property type="component" value="Unassembled WGS sequence"/>
</dbReference>
<dbReference type="Pfam" id="PF04069">
    <property type="entry name" value="OpuAC"/>
    <property type="match status" value="1"/>
</dbReference>
<proteinExistence type="predicted"/>
<dbReference type="GO" id="GO:0022857">
    <property type="term" value="F:transmembrane transporter activity"/>
    <property type="evidence" value="ECO:0007669"/>
    <property type="project" value="InterPro"/>
</dbReference>
<gene>
    <name evidence="3" type="ORF">TART1_0857</name>
</gene>
<reference evidence="4" key="1">
    <citation type="submission" date="2018-05" db="EMBL/GenBank/DDBJ databases">
        <authorList>
            <person name="Strepis N."/>
        </authorList>
    </citation>
    <scope>NUCLEOTIDE SEQUENCE [LARGE SCALE GENOMIC DNA]</scope>
</reference>